<keyword evidence="1" id="KW-0732">Signal</keyword>
<organism evidence="3 4">
    <name type="scientific">Ridgeia piscesae</name>
    <name type="common">Tubeworm</name>
    <dbReference type="NCBI Taxonomy" id="27915"/>
    <lineage>
        <taxon>Eukaryota</taxon>
        <taxon>Metazoa</taxon>
        <taxon>Spiralia</taxon>
        <taxon>Lophotrochozoa</taxon>
        <taxon>Annelida</taxon>
        <taxon>Polychaeta</taxon>
        <taxon>Sedentaria</taxon>
        <taxon>Canalipalpata</taxon>
        <taxon>Sabellida</taxon>
        <taxon>Siboglinidae</taxon>
        <taxon>Ridgeia</taxon>
    </lineage>
</organism>
<protein>
    <recommendedName>
        <fullName evidence="2">Chitin-binding type-2 domain-containing protein</fullName>
    </recommendedName>
</protein>
<sequence length="318" mass="35835">MEGSVVSRVLCALCLALVASPAIYAFQMPALEPFDEPDKLYATRDFYQKASEFDYSADRSCMTTGPACVRSCAGVSNGKYQSCEACDKYVKCHSNVMTERFCSSGTVWDDLSKECRQNSLTCIPCPVNSISWFKDKHAGYSLPRNNYFTAGVKQQMYRFSDFGCNRDSTMKLQAPAGAKAIQFYLSFYESPYHYAFHISNYQGSDGWSKWDGSSSRRSDAEIHSYSGDLYAFESSSRGGRAIINQENVIKTHLYIKITPTSIYVNNFRGYEQTARGRVFKLNKLYFGLNRIINNFNGAISPDDRQGSGLDAVWISWIL</sequence>
<dbReference type="PROSITE" id="PS50940">
    <property type="entry name" value="CHIT_BIND_II"/>
    <property type="match status" value="1"/>
</dbReference>
<dbReference type="GO" id="GO:0008061">
    <property type="term" value="F:chitin binding"/>
    <property type="evidence" value="ECO:0007669"/>
    <property type="project" value="InterPro"/>
</dbReference>
<evidence type="ECO:0000256" key="1">
    <source>
        <dbReference type="SAM" id="SignalP"/>
    </source>
</evidence>
<feature type="chain" id="PRO_5042121202" description="Chitin-binding type-2 domain-containing protein" evidence="1">
    <location>
        <begin position="26"/>
        <end position="318"/>
    </location>
</feature>
<dbReference type="GO" id="GO:0005576">
    <property type="term" value="C:extracellular region"/>
    <property type="evidence" value="ECO:0007669"/>
    <property type="project" value="InterPro"/>
</dbReference>
<evidence type="ECO:0000259" key="2">
    <source>
        <dbReference type="PROSITE" id="PS50940"/>
    </source>
</evidence>
<dbReference type="SUPFAM" id="SSF57625">
    <property type="entry name" value="Invertebrate chitin-binding proteins"/>
    <property type="match status" value="1"/>
</dbReference>
<dbReference type="InterPro" id="IPR002557">
    <property type="entry name" value="Chitin-bd_dom"/>
</dbReference>
<feature type="signal peptide" evidence="1">
    <location>
        <begin position="1"/>
        <end position="25"/>
    </location>
</feature>
<reference evidence="3" key="1">
    <citation type="journal article" date="2023" name="Mol. Biol. Evol.">
        <title>Third-Generation Sequencing Reveals the Adaptive Role of the Epigenome in Three Deep-Sea Polychaetes.</title>
        <authorList>
            <person name="Perez M."/>
            <person name="Aroh O."/>
            <person name="Sun Y."/>
            <person name="Lan Y."/>
            <person name="Juniper S.K."/>
            <person name="Young C.R."/>
            <person name="Angers B."/>
            <person name="Qian P.Y."/>
        </authorList>
    </citation>
    <scope>NUCLEOTIDE SEQUENCE</scope>
    <source>
        <strain evidence="3">R07B-5</strain>
    </source>
</reference>
<dbReference type="Proteomes" id="UP001209878">
    <property type="component" value="Unassembled WGS sequence"/>
</dbReference>
<dbReference type="Gene3D" id="2.170.140.10">
    <property type="entry name" value="Chitin binding domain"/>
    <property type="match status" value="1"/>
</dbReference>
<comment type="caution">
    <text evidence="3">The sequence shown here is derived from an EMBL/GenBank/DDBJ whole genome shotgun (WGS) entry which is preliminary data.</text>
</comment>
<evidence type="ECO:0000313" key="3">
    <source>
        <dbReference type="EMBL" id="KAK2181595.1"/>
    </source>
</evidence>
<evidence type="ECO:0000313" key="4">
    <source>
        <dbReference type="Proteomes" id="UP001209878"/>
    </source>
</evidence>
<dbReference type="EMBL" id="JAODUO010000389">
    <property type="protein sequence ID" value="KAK2181595.1"/>
    <property type="molecule type" value="Genomic_DNA"/>
</dbReference>
<dbReference type="InterPro" id="IPR036508">
    <property type="entry name" value="Chitin-bd_dom_sf"/>
</dbReference>
<gene>
    <name evidence="3" type="ORF">NP493_390g01021</name>
</gene>
<feature type="domain" description="Chitin-binding type-2" evidence="2">
    <location>
        <begin position="69"/>
        <end position="124"/>
    </location>
</feature>
<proteinExistence type="predicted"/>
<name>A0AAD9L255_RIDPI</name>
<dbReference type="Pfam" id="PF01607">
    <property type="entry name" value="CBM_14"/>
    <property type="match status" value="1"/>
</dbReference>
<accession>A0AAD9L255</accession>
<keyword evidence="4" id="KW-1185">Reference proteome</keyword>
<dbReference type="AlphaFoldDB" id="A0AAD9L255"/>